<reference evidence="1 2" key="2">
    <citation type="submission" date="2018-11" db="EMBL/GenBank/DDBJ databases">
        <authorList>
            <consortium name="Pathogen Informatics"/>
        </authorList>
    </citation>
    <scope>NUCLEOTIDE SEQUENCE [LARGE SCALE GENOMIC DNA]</scope>
</reference>
<dbReference type="AlphaFoldDB" id="A0A0N5CX90"/>
<gene>
    <name evidence="1" type="ORF">TCLT_LOCUS4993</name>
</gene>
<dbReference type="Proteomes" id="UP000276776">
    <property type="component" value="Unassembled WGS sequence"/>
</dbReference>
<keyword evidence="2" id="KW-1185">Reference proteome</keyword>
<dbReference type="Gene3D" id="2.60.40.2840">
    <property type="match status" value="1"/>
</dbReference>
<reference evidence="3" key="1">
    <citation type="submission" date="2017-02" db="UniProtKB">
        <authorList>
            <consortium name="WormBaseParasite"/>
        </authorList>
    </citation>
    <scope>IDENTIFICATION</scope>
</reference>
<evidence type="ECO:0000313" key="3">
    <source>
        <dbReference type="WBParaSite" id="TCLT_0000500401-mRNA-1"/>
    </source>
</evidence>
<organism evidence="3">
    <name type="scientific">Thelazia callipaeda</name>
    <name type="common">Oriental eyeworm</name>
    <name type="synonym">Parasitic nematode</name>
    <dbReference type="NCBI Taxonomy" id="103827"/>
    <lineage>
        <taxon>Eukaryota</taxon>
        <taxon>Metazoa</taxon>
        <taxon>Ecdysozoa</taxon>
        <taxon>Nematoda</taxon>
        <taxon>Chromadorea</taxon>
        <taxon>Rhabditida</taxon>
        <taxon>Spirurina</taxon>
        <taxon>Spiruromorpha</taxon>
        <taxon>Thelazioidea</taxon>
        <taxon>Thelaziidae</taxon>
        <taxon>Thelazia</taxon>
    </lineage>
</organism>
<name>A0A0N5CX90_THECL</name>
<accession>A0A0N5CX90</accession>
<sequence length="69" mass="7912">MNKNSEFRMAVVGAKQNDRIQATQPMDSVLGLNQNHVFLITNMRRDVNISWNFSSSINDIDWIGLFRVG</sequence>
<dbReference type="WBParaSite" id="TCLT_0000500401-mRNA-1">
    <property type="protein sequence ID" value="TCLT_0000500401-mRNA-1"/>
    <property type="gene ID" value="TCLT_0000500401"/>
</dbReference>
<protein>
    <submittedName>
        <fullName evidence="1 3">Uncharacterized protein</fullName>
    </submittedName>
</protein>
<proteinExistence type="predicted"/>
<dbReference type="EMBL" id="UYYF01004315">
    <property type="protein sequence ID" value="VDN02186.1"/>
    <property type="molecule type" value="Genomic_DNA"/>
</dbReference>
<evidence type="ECO:0000313" key="2">
    <source>
        <dbReference type="Proteomes" id="UP000276776"/>
    </source>
</evidence>
<evidence type="ECO:0000313" key="1">
    <source>
        <dbReference type="EMBL" id="VDN02186.1"/>
    </source>
</evidence>